<dbReference type="InterPro" id="IPR039536">
    <property type="entry name" value="TetR_C_Proteobacteria"/>
</dbReference>
<dbReference type="RefSeq" id="WP_135188974.1">
    <property type="nucleotide sequence ID" value="NZ_SPUM01000039.1"/>
</dbReference>
<dbReference type="Pfam" id="PF14246">
    <property type="entry name" value="TetR_C_7"/>
    <property type="match status" value="1"/>
</dbReference>
<protein>
    <submittedName>
        <fullName evidence="4">TetR/AcrR family transcriptional regulator</fullName>
    </submittedName>
</protein>
<proteinExistence type="predicted"/>
<dbReference type="InterPro" id="IPR001647">
    <property type="entry name" value="HTH_TetR"/>
</dbReference>
<dbReference type="EMBL" id="SPUM01000039">
    <property type="protein sequence ID" value="TFW33499.1"/>
    <property type="molecule type" value="Genomic_DNA"/>
</dbReference>
<feature type="domain" description="HTH tetR-type" evidence="3">
    <location>
        <begin position="22"/>
        <end position="82"/>
    </location>
</feature>
<organism evidence="4 5">
    <name type="scientific">Massilia horti</name>
    <dbReference type="NCBI Taxonomy" id="2562153"/>
    <lineage>
        <taxon>Bacteria</taxon>
        <taxon>Pseudomonadati</taxon>
        <taxon>Pseudomonadota</taxon>
        <taxon>Betaproteobacteria</taxon>
        <taxon>Burkholderiales</taxon>
        <taxon>Oxalobacteraceae</taxon>
        <taxon>Telluria group</taxon>
        <taxon>Massilia</taxon>
    </lineage>
</organism>
<dbReference type="Proteomes" id="UP000297258">
    <property type="component" value="Unassembled WGS sequence"/>
</dbReference>
<evidence type="ECO:0000313" key="4">
    <source>
        <dbReference type="EMBL" id="TFW33499.1"/>
    </source>
</evidence>
<dbReference type="OrthoDB" id="8535430at2"/>
<dbReference type="PANTHER" id="PTHR30055">
    <property type="entry name" value="HTH-TYPE TRANSCRIPTIONAL REGULATOR RUTR"/>
    <property type="match status" value="1"/>
</dbReference>
<dbReference type="GO" id="GO:0003700">
    <property type="term" value="F:DNA-binding transcription factor activity"/>
    <property type="evidence" value="ECO:0007669"/>
    <property type="project" value="TreeGrafter"/>
</dbReference>
<keyword evidence="5" id="KW-1185">Reference proteome</keyword>
<sequence length="218" mass="24529">MSTVPTPTCGKAAGRPKASDVEARMHDLIETAGCLFLKNGYTKVSLESIAREAHVAVRTIYVKFGGKAGLLKAVLTSRRDRFFTPHDLEADTRPFKEIVDDFARHFFDLLYSPEAIAMHRVVIAEAPTNPELAQTFNDAGPRLTREMLERFFARADIRAQLRPDLPFDQLPTHLLTCIGGDVTRRFLFPPVQQPREEALRQLDARMSLFYRAVLADAS</sequence>
<dbReference type="Gene3D" id="1.10.357.10">
    <property type="entry name" value="Tetracycline Repressor, domain 2"/>
    <property type="match status" value="1"/>
</dbReference>
<dbReference type="SUPFAM" id="SSF48498">
    <property type="entry name" value="Tetracyclin repressor-like, C-terminal domain"/>
    <property type="match status" value="1"/>
</dbReference>
<gene>
    <name evidence="4" type="ORF">E4O92_06640</name>
</gene>
<dbReference type="GO" id="GO:0000976">
    <property type="term" value="F:transcription cis-regulatory region binding"/>
    <property type="evidence" value="ECO:0007669"/>
    <property type="project" value="TreeGrafter"/>
</dbReference>
<dbReference type="SUPFAM" id="SSF46689">
    <property type="entry name" value="Homeodomain-like"/>
    <property type="match status" value="1"/>
</dbReference>
<evidence type="ECO:0000256" key="2">
    <source>
        <dbReference type="PROSITE-ProRule" id="PRU00335"/>
    </source>
</evidence>
<keyword evidence="1 2" id="KW-0238">DNA-binding</keyword>
<comment type="caution">
    <text evidence="4">The sequence shown here is derived from an EMBL/GenBank/DDBJ whole genome shotgun (WGS) entry which is preliminary data.</text>
</comment>
<evidence type="ECO:0000259" key="3">
    <source>
        <dbReference type="PROSITE" id="PS50977"/>
    </source>
</evidence>
<dbReference type="InterPro" id="IPR009057">
    <property type="entry name" value="Homeodomain-like_sf"/>
</dbReference>
<dbReference type="InterPro" id="IPR036271">
    <property type="entry name" value="Tet_transcr_reg_TetR-rel_C_sf"/>
</dbReference>
<reference evidence="4 5" key="1">
    <citation type="submission" date="2019-03" db="EMBL/GenBank/DDBJ databases">
        <title>Draft genome of Massilia hortus sp. nov., a novel bacterial species of the Oxalobacteraceae family.</title>
        <authorList>
            <person name="Peta V."/>
            <person name="Raths R."/>
            <person name="Bucking H."/>
        </authorList>
    </citation>
    <scope>NUCLEOTIDE SEQUENCE [LARGE SCALE GENOMIC DNA]</scope>
    <source>
        <strain evidence="4 5">ONC3</strain>
    </source>
</reference>
<dbReference type="Pfam" id="PF00440">
    <property type="entry name" value="TetR_N"/>
    <property type="match status" value="1"/>
</dbReference>
<evidence type="ECO:0000256" key="1">
    <source>
        <dbReference type="ARBA" id="ARBA00023125"/>
    </source>
</evidence>
<dbReference type="PANTHER" id="PTHR30055:SF146">
    <property type="entry name" value="HTH-TYPE TRANSCRIPTIONAL DUAL REGULATOR CECR"/>
    <property type="match status" value="1"/>
</dbReference>
<feature type="DNA-binding region" description="H-T-H motif" evidence="2">
    <location>
        <begin position="45"/>
        <end position="64"/>
    </location>
</feature>
<evidence type="ECO:0000313" key="5">
    <source>
        <dbReference type="Proteomes" id="UP000297258"/>
    </source>
</evidence>
<dbReference type="InterPro" id="IPR050109">
    <property type="entry name" value="HTH-type_TetR-like_transc_reg"/>
</dbReference>
<dbReference type="PROSITE" id="PS50977">
    <property type="entry name" value="HTH_TETR_2"/>
    <property type="match status" value="1"/>
</dbReference>
<accession>A0A4Y9T1Q1</accession>
<name>A0A4Y9T1Q1_9BURK</name>
<dbReference type="AlphaFoldDB" id="A0A4Y9T1Q1"/>